<keyword evidence="6" id="KW-0969">Cilium</keyword>
<dbReference type="GO" id="GO:0044782">
    <property type="term" value="P:cilium organization"/>
    <property type="evidence" value="ECO:0007669"/>
    <property type="project" value="TreeGrafter"/>
</dbReference>
<evidence type="ECO:0000256" key="1">
    <source>
        <dbReference type="ARBA" id="ARBA00004611"/>
    </source>
</evidence>
<organism evidence="11 12">
    <name type="scientific">Lucilia cuprina</name>
    <name type="common">Green bottle fly</name>
    <name type="synonym">Australian sheep blowfly</name>
    <dbReference type="NCBI Taxonomy" id="7375"/>
    <lineage>
        <taxon>Eukaryota</taxon>
        <taxon>Metazoa</taxon>
        <taxon>Ecdysozoa</taxon>
        <taxon>Arthropoda</taxon>
        <taxon>Hexapoda</taxon>
        <taxon>Insecta</taxon>
        <taxon>Pterygota</taxon>
        <taxon>Neoptera</taxon>
        <taxon>Endopterygota</taxon>
        <taxon>Diptera</taxon>
        <taxon>Brachycera</taxon>
        <taxon>Muscomorpha</taxon>
        <taxon>Oestroidea</taxon>
        <taxon>Calliphoridae</taxon>
        <taxon>Luciliinae</taxon>
        <taxon>Lucilia</taxon>
    </lineage>
</organism>
<keyword evidence="4" id="KW-0963">Cytoplasm</keyword>
<evidence type="ECO:0000256" key="5">
    <source>
        <dbReference type="ARBA" id="ARBA00022846"/>
    </source>
</evidence>
<evidence type="ECO:0000256" key="8">
    <source>
        <dbReference type="ARBA" id="ARBA00023273"/>
    </source>
</evidence>
<comment type="caution">
    <text evidence="11">The sequence shown here is derived from an EMBL/GenBank/DDBJ whole genome shotgun (WGS) entry which is preliminary data.</text>
</comment>
<comment type="similarity">
    <text evidence="2">Belongs to the DRC9 family.</text>
</comment>
<keyword evidence="7" id="KW-0206">Cytoskeleton</keyword>
<name>A0A0L0BLK4_LUCCU</name>
<dbReference type="GO" id="GO:0031514">
    <property type="term" value="C:motile cilium"/>
    <property type="evidence" value="ECO:0007669"/>
    <property type="project" value="TreeGrafter"/>
</dbReference>
<dbReference type="InterPro" id="IPR042618">
    <property type="entry name" value="IQCG"/>
</dbReference>
<evidence type="ECO:0000256" key="7">
    <source>
        <dbReference type="ARBA" id="ARBA00023212"/>
    </source>
</evidence>
<evidence type="ECO:0000256" key="4">
    <source>
        <dbReference type="ARBA" id="ARBA00022490"/>
    </source>
</evidence>
<evidence type="ECO:0000256" key="3">
    <source>
        <dbReference type="ARBA" id="ARBA00013738"/>
    </source>
</evidence>
<dbReference type="PANTHER" id="PTHR14871:SF1">
    <property type="entry name" value="DYNEIN REGULATORY COMPLEX PROTEIN 9"/>
    <property type="match status" value="1"/>
</dbReference>
<dbReference type="STRING" id="7375.A0A0L0BLK4"/>
<keyword evidence="5" id="KW-0282">Flagellum</keyword>
<gene>
    <name evidence="11" type="ORF">FF38_00293</name>
</gene>
<dbReference type="PANTHER" id="PTHR14871">
    <property type="entry name" value="DYNEIN REGULATORY COMPLEX PROTEIN 9"/>
    <property type="match status" value="1"/>
</dbReference>
<dbReference type="OrthoDB" id="10254713at2759"/>
<evidence type="ECO:0000256" key="2">
    <source>
        <dbReference type="ARBA" id="ARBA00008222"/>
    </source>
</evidence>
<keyword evidence="12" id="KW-1185">Reference proteome</keyword>
<keyword evidence="8" id="KW-0966">Cell projection</keyword>
<evidence type="ECO:0000313" key="12">
    <source>
        <dbReference type="Proteomes" id="UP000037069"/>
    </source>
</evidence>
<dbReference type="CDD" id="cd23766">
    <property type="entry name" value="IQCG"/>
    <property type="match status" value="1"/>
</dbReference>
<evidence type="ECO:0000313" key="11">
    <source>
        <dbReference type="EMBL" id="KNC20926.1"/>
    </source>
</evidence>
<accession>A0A0L0BLK4</accession>
<reference evidence="11 12" key="1">
    <citation type="journal article" date="2015" name="Nat. Commun.">
        <title>Lucilia cuprina genome unlocks parasitic fly biology to underpin future interventions.</title>
        <authorList>
            <person name="Anstead C.A."/>
            <person name="Korhonen P.K."/>
            <person name="Young N.D."/>
            <person name="Hall R.S."/>
            <person name="Jex A.R."/>
            <person name="Murali S.C."/>
            <person name="Hughes D.S."/>
            <person name="Lee S.F."/>
            <person name="Perry T."/>
            <person name="Stroehlein A.J."/>
            <person name="Ansell B.R."/>
            <person name="Breugelmans B."/>
            <person name="Hofmann A."/>
            <person name="Qu J."/>
            <person name="Dugan S."/>
            <person name="Lee S.L."/>
            <person name="Chao H."/>
            <person name="Dinh H."/>
            <person name="Han Y."/>
            <person name="Doddapaneni H.V."/>
            <person name="Worley K.C."/>
            <person name="Muzny D.M."/>
            <person name="Ioannidis P."/>
            <person name="Waterhouse R.M."/>
            <person name="Zdobnov E.M."/>
            <person name="James P.J."/>
            <person name="Bagnall N.H."/>
            <person name="Kotze A.C."/>
            <person name="Gibbs R.A."/>
            <person name="Richards S."/>
            <person name="Batterham P."/>
            <person name="Gasser R.B."/>
        </authorList>
    </citation>
    <scope>NUCLEOTIDE SEQUENCE [LARGE SCALE GENOMIC DNA]</scope>
    <source>
        <strain evidence="11 12">LS</strain>
        <tissue evidence="11">Full body</tissue>
    </source>
</reference>
<evidence type="ECO:0000256" key="9">
    <source>
        <dbReference type="ARBA" id="ARBA00032183"/>
    </source>
</evidence>
<feature type="coiled-coil region" evidence="10">
    <location>
        <begin position="126"/>
        <end position="178"/>
    </location>
</feature>
<evidence type="ECO:0000256" key="6">
    <source>
        <dbReference type="ARBA" id="ARBA00023069"/>
    </source>
</evidence>
<dbReference type="Proteomes" id="UP000037069">
    <property type="component" value="Unassembled WGS sequence"/>
</dbReference>
<dbReference type="PROSITE" id="PS50096">
    <property type="entry name" value="IQ"/>
    <property type="match status" value="1"/>
</dbReference>
<dbReference type="Pfam" id="PF00612">
    <property type="entry name" value="IQ"/>
    <property type="match status" value="1"/>
</dbReference>
<protein>
    <recommendedName>
        <fullName evidence="3">Dynein regulatory complex protein 9</fullName>
    </recommendedName>
    <alternativeName>
        <fullName evidence="9">IQ domain-containing protein G</fullName>
    </alternativeName>
</protein>
<dbReference type="OMA" id="QFEEMTI"/>
<comment type="subcellular location">
    <subcellularLocation>
        <location evidence="1">Cytoplasm</location>
        <location evidence="1">Cytoskeleton</location>
        <location evidence="1">Flagellum axoneme</location>
    </subcellularLocation>
</comment>
<dbReference type="InterPro" id="IPR000048">
    <property type="entry name" value="IQ_motif_EF-hand-BS"/>
</dbReference>
<sequence length="347" mass="41274">MTESIEIEEFKMTAEDLKDFKRDLLATVYNQTHTQLMIYQQGKCLRTAKANKTRKSSHISTIADNEEPLPSADVLNDIKLDKELDALRNIYKVGFEELTKENIDETNPYSNLIKAIEVQKQNNNEVDILTKDLKENKATLKHLKELQKKEQAEMTEQLSQKTERIEVLRDQLNNIKRINHLEIRLVEKWENNRLTQATILGEKKERLLMKEILELNRRMAGEQRLIYEIESFRNHEISELKDKISEWEHKFQEEKSKIITKNLTLTQNIADIVKSHEKHREITEQRQIFVAEYLQQKAEEQRLYEQQRYRIECAVRIQAWWRGVMVRKGLGPYRKKSKKGKKSKSKK</sequence>
<proteinExistence type="inferred from homology"/>
<evidence type="ECO:0000256" key="10">
    <source>
        <dbReference type="SAM" id="Coils"/>
    </source>
</evidence>
<dbReference type="AlphaFoldDB" id="A0A0L0BLK4"/>
<dbReference type="GO" id="GO:0005737">
    <property type="term" value="C:cytoplasm"/>
    <property type="evidence" value="ECO:0007669"/>
    <property type="project" value="TreeGrafter"/>
</dbReference>
<dbReference type="EMBL" id="JRES01001695">
    <property type="protein sequence ID" value="KNC20926.1"/>
    <property type="molecule type" value="Genomic_DNA"/>
</dbReference>
<keyword evidence="10" id="KW-0175">Coiled coil</keyword>